<dbReference type="EC" id="1.14.15.31" evidence="3"/>
<evidence type="ECO:0000313" key="3">
    <source>
        <dbReference type="EMBL" id="MDQ1031451.1"/>
    </source>
</evidence>
<evidence type="ECO:0000256" key="2">
    <source>
        <dbReference type="RuleBase" id="RU000461"/>
    </source>
</evidence>
<reference evidence="3 4" key="1">
    <citation type="submission" date="2023-07" db="EMBL/GenBank/DDBJ databases">
        <title>Comparative genomics of wheat-associated soil bacteria to identify genetic determinants of phenazine resistance.</title>
        <authorList>
            <person name="Mouncey N."/>
        </authorList>
    </citation>
    <scope>NUCLEOTIDE SEQUENCE [LARGE SCALE GENOMIC DNA]</scope>
    <source>
        <strain evidence="3 4">V2I4</strain>
    </source>
</reference>
<comment type="similarity">
    <text evidence="1 2">Belongs to the cytochrome P450 family.</text>
</comment>
<dbReference type="GO" id="GO:0016491">
    <property type="term" value="F:oxidoreductase activity"/>
    <property type="evidence" value="ECO:0007669"/>
    <property type="project" value="UniProtKB-KW"/>
</dbReference>
<comment type="caution">
    <text evidence="3">The sequence shown here is derived from an EMBL/GenBank/DDBJ whole genome shotgun (WGS) entry which is preliminary data.</text>
</comment>
<sequence>MILSQPLLTLDNLATDIPGEGHSLRALGPLVPVWLPEGVASWATADRDIADIVFNHPSLCKGPEHWRALQEDRVPRDWNLLGFILQRSALNAHTCDQYRDKNHARLRGPITKTFTRRRVQELRPRVTQKTSELLDVLGNVPPGTVTDLRATFAFDLPMSTICDLIGLSDQPTRERLAADFDALHDTRQMARAQAAHAGIQDVIGALIALKRQEGGNDLTTALINTHDEDHEKLTFEELVATLELVLFAGFETTQNLISNATLNLLRHPDQLALVRSGVASWSQVGEETLRRDGSAHTVMFRYAIEDLYIPEAGVTIRKGDPVLVFLAGVGRDPSAFGPTHDAFDLTRPDADRHRAFGHGMHFCVGAPLARMIASIALGGLFGRFDLMCPQLDSLVPVPSYSSNSVQELPIIATALTAV</sequence>
<keyword evidence="2" id="KW-0349">Heme</keyword>
<dbReference type="EMBL" id="JAUSZI010000002">
    <property type="protein sequence ID" value="MDQ1031451.1"/>
    <property type="molecule type" value="Genomic_DNA"/>
</dbReference>
<accession>A0ABU0T920</accession>
<dbReference type="InterPro" id="IPR002397">
    <property type="entry name" value="Cyt_P450_B"/>
</dbReference>
<dbReference type="Proteomes" id="UP001230328">
    <property type="component" value="Unassembled WGS sequence"/>
</dbReference>
<dbReference type="PRINTS" id="PR00359">
    <property type="entry name" value="BP450"/>
</dbReference>
<dbReference type="InterPro" id="IPR036396">
    <property type="entry name" value="Cyt_P450_sf"/>
</dbReference>
<dbReference type="RefSeq" id="WP_307527604.1">
    <property type="nucleotide sequence ID" value="NZ_JAUSZI010000002.1"/>
</dbReference>
<dbReference type="PANTHER" id="PTHR46696:SF1">
    <property type="entry name" value="CYTOCHROME P450 YJIB-RELATED"/>
    <property type="match status" value="1"/>
</dbReference>
<keyword evidence="2" id="KW-0408">Iron</keyword>
<keyword evidence="2" id="KW-0479">Metal-binding</keyword>
<keyword evidence="2" id="KW-0503">Monooxygenase</keyword>
<keyword evidence="4" id="KW-1185">Reference proteome</keyword>
<protein>
    <submittedName>
        <fullName evidence="3">Cytochrome P450</fullName>
        <ecNumber evidence="3">1.14.15.31</ecNumber>
    </submittedName>
</protein>
<dbReference type="InterPro" id="IPR001128">
    <property type="entry name" value="Cyt_P450"/>
</dbReference>
<evidence type="ECO:0000313" key="4">
    <source>
        <dbReference type="Proteomes" id="UP001230328"/>
    </source>
</evidence>
<dbReference type="PROSITE" id="PS00086">
    <property type="entry name" value="CYTOCHROME_P450"/>
    <property type="match status" value="1"/>
</dbReference>
<gene>
    <name evidence="3" type="ORF">QF035_009033</name>
</gene>
<dbReference type="Pfam" id="PF00067">
    <property type="entry name" value="p450"/>
    <property type="match status" value="2"/>
</dbReference>
<name>A0ABU0T920_9ACTN</name>
<dbReference type="Gene3D" id="1.10.630.10">
    <property type="entry name" value="Cytochrome P450"/>
    <property type="match status" value="1"/>
</dbReference>
<dbReference type="InterPro" id="IPR017972">
    <property type="entry name" value="Cyt_P450_CS"/>
</dbReference>
<dbReference type="PANTHER" id="PTHR46696">
    <property type="entry name" value="P450, PUTATIVE (EUROFUNG)-RELATED"/>
    <property type="match status" value="1"/>
</dbReference>
<dbReference type="SUPFAM" id="SSF48264">
    <property type="entry name" value="Cytochrome P450"/>
    <property type="match status" value="1"/>
</dbReference>
<evidence type="ECO:0000256" key="1">
    <source>
        <dbReference type="ARBA" id="ARBA00010617"/>
    </source>
</evidence>
<keyword evidence="2 3" id="KW-0560">Oxidoreductase</keyword>
<organism evidence="3 4">
    <name type="scientific">Streptomyces umbrinus</name>
    <dbReference type="NCBI Taxonomy" id="67370"/>
    <lineage>
        <taxon>Bacteria</taxon>
        <taxon>Bacillati</taxon>
        <taxon>Actinomycetota</taxon>
        <taxon>Actinomycetes</taxon>
        <taxon>Kitasatosporales</taxon>
        <taxon>Streptomycetaceae</taxon>
        <taxon>Streptomyces</taxon>
        <taxon>Streptomyces phaeochromogenes group</taxon>
    </lineage>
</organism>
<proteinExistence type="inferred from homology"/>